<comment type="caution">
    <text evidence="6">The sequence shown here is derived from an EMBL/GenBank/DDBJ whole genome shotgun (WGS) entry which is preliminary data.</text>
</comment>
<dbReference type="Pfam" id="PF01430">
    <property type="entry name" value="HSP33"/>
    <property type="match status" value="1"/>
</dbReference>
<dbReference type="Gene3D" id="3.90.1280.10">
    <property type="entry name" value="HSP33 redox switch-like"/>
    <property type="match status" value="1"/>
</dbReference>
<dbReference type="PANTHER" id="PTHR30111:SF1">
    <property type="entry name" value="33 KDA CHAPERONIN"/>
    <property type="match status" value="1"/>
</dbReference>
<keyword evidence="5" id="KW-0676">Redox-active center</keyword>
<sequence length="300" mass="32025">MEPYQNAPTGDFVLPFDVVDAGVRGRFVRLDATSARALSVHALPELAARVAGEVLALSALLGSALKLDGRLTVQTKSDGPLDIVAADYYGASGGKPKGVRGFARLDDEVTLAEKPLFAALTGAGSLAITIEPVRGGQTYQGIVDLSPKGIAASAETYFEQSEQLPTLIRLAAAPVFTPGSKEPHWRAAGLMLQATPGVRRGADDWDRLSSLAGTVEDLELLDTTLTAETLLWRLFNQEEVRVLPAEEITFRCDCDGERIATVLKSYTEAERANLADADGVIRAKCEFCGTVHEIGKARLS</sequence>
<keyword evidence="1" id="KW-0963">Cytoplasm</keyword>
<keyword evidence="4" id="KW-0143">Chaperone</keyword>
<dbReference type="Gene3D" id="3.55.30.10">
    <property type="entry name" value="Hsp33 domain"/>
    <property type="match status" value="1"/>
</dbReference>
<dbReference type="InterPro" id="IPR000397">
    <property type="entry name" value="Heat_shock_Hsp33"/>
</dbReference>
<organism evidence="6 7">
    <name type="scientific">Rhizomicrobium electricum</name>
    <dbReference type="NCBI Taxonomy" id="480070"/>
    <lineage>
        <taxon>Bacteria</taxon>
        <taxon>Pseudomonadati</taxon>
        <taxon>Pseudomonadota</taxon>
        <taxon>Alphaproteobacteria</taxon>
        <taxon>Micropepsales</taxon>
        <taxon>Micropepsaceae</taxon>
        <taxon>Rhizomicrobium</taxon>
    </lineage>
</organism>
<dbReference type="PIRSF" id="PIRSF005261">
    <property type="entry name" value="Heat_shock_Hsp33"/>
    <property type="match status" value="1"/>
</dbReference>
<evidence type="ECO:0000313" key="7">
    <source>
        <dbReference type="Proteomes" id="UP001499951"/>
    </source>
</evidence>
<dbReference type="Gene3D" id="1.10.287.480">
    <property type="entry name" value="helix hairpin bin"/>
    <property type="match status" value="1"/>
</dbReference>
<keyword evidence="7" id="KW-1185">Reference proteome</keyword>
<dbReference type="PANTHER" id="PTHR30111">
    <property type="entry name" value="33 KDA CHAPERONIN"/>
    <property type="match status" value="1"/>
</dbReference>
<accession>A0ABN1ELT8</accession>
<dbReference type="SUPFAM" id="SSF118352">
    <property type="entry name" value="HSP33 redox switch-like"/>
    <property type="match status" value="1"/>
</dbReference>
<gene>
    <name evidence="6" type="ORF">GCM10008942_16340</name>
</gene>
<reference evidence="6 7" key="1">
    <citation type="journal article" date="2019" name="Int. J. Syst. Evol. Microbiol.">
        <title>The Global Catalogue of Microorganisms (GCM) 10K type strain sequencing project: providing services to taxonomists for standard genome sequencing and annotation.</title>
        <authorList>
            <consortium name="The Broad Institute Genomics Platform"/>
            <consortium name="The Broad Institute Genome Sequencing Center for Infectious Disease"/>
            <person name="Wu L."/>
            <person name="Ma J."/>
        </authorList>
    </citation>
    <scope>NUCLEOTIDE SEQUENCE [LARGE SCALE GENOMIC DNA]</scope>
    <source>
        <strain evidence="6 7">JCM 15089</strain>
    </source>
</reference>
<evidence type="ECO:0000256" key="3">
    <source>
        <dbReference type="ARBA" id="ARBA00023157"/>
    </source>
</evidence>
<keyword evidence="2" id="KW-0862">Zinc</keyword>
<dbReference type="InterPro" id="IPR023212">
    <property type="entry name" value="Hsp33_helix_hairpin_bin_dom_sf"/>
</dbReference>
<name>A0ABN1ELT8_9PROT</name>
<evidence type="ECO:0000256" key="1">
    <source>
        <dbReference type="ARBA" id="ARBA00022490"/>
    </source>
</evidence>
<proteinExistence type="predicted"/>
<dbReference type="RefSeq" id="WP_166929893.1">
    <property type="nucleotide sequence ID" value="NZ_BAAADD010000004.1"/>
</dbReference>
<dbReference type="Proteomes" id="UP001499951">
    <property type="component" value="Unassembled WGS sequence"/>
</dbReference>
<protein>
    <submittedName>
        <fullName evidence="6">Hsp33 family molecular chaperone</fullName>
    </submittedName>
</protein>
<dbReference type="CDD" id="cd00498">
    <property type="entry name" value="Hsp33"/>
    <property type="match status" value="1"/>
</dbReference>
<evidence type="ECO:0000256" key="5">
    <source>
        <dbReference type="ARBA" id="ARBA00023284"/>
    </source>
</evidence>
<dbReference type="SUPFAM" id="SSF64397">
    <property type="entry name" value="Hsp33 domain"/>
    <property type="match status" value="1"/>
</dbReference>
<dbReference type="InterPro" id="IPR016153">
    <property type="entry name" value="Heat_shock_Hsp33_N"/>
</dbReference>
<keyword evidence="3" id="KW-1015">Disulfide bond</keyword>
<evidence type="ECO:0000256" key="4">
    <source>
        <dbReference type="ARBA" id="ARBA00023186"/>
    </source>
</evidence>
<evidence type="ECO:0000256" key="2">
    <source>
        <dbReference type="ARBA" id="ARBA00022833"/>
    </source>
</evidence>
<evidence type="ECO:0000313" key="6">
    <source>
        <dbReference type="EMBL" id="GAA0568469.1"/>
    </source>
</evidence>
<dbReference type="EMBL" id="BAAADD010000004">
    <property type="protein sequence ID" value="GAA0568469.1"/>
    <property type="molecule type" value="Genomic_DNA"/>
</dbReference>
<dbReference type="InterPro" id="IPR016154">
    <property type="entry name" value="Heat_shock_Hsp33_C"/>
</dbReference>